<dbReference type="SUPFAM" id="SSF140383">
    <property type="entry name" value="BSD domain-like"/>
    <property type="match status" value="1"/>
</dbReference>
<evidence type="ECO:0000256" key="1">
    <source>
        <dbReference type="SAM" id="MobiDB-lite"/>
    </source>
</evidence>
<keyword evidence="4" id="KW-1185">Reference proteome</keyword>
<dbReference type="InterPro" id="IPR051494">
    <property type="entry name" value="BSD_domain-containing"/>
</dbReference>
<gene>
    <name evidence="3" type="ORF">OH76DRAFT_1403040</name>
</gene>
<feature type="region of interest" description="Disordered" evidence="1">
    <location>
        <begin position="68"/>
        <end position="129"/>
    </location>
</feature>
<evidence type="ECO:0000259" key="2">
    <source>
        <dbReference type="PROSITE" id="PS50858"/>
    </source>
</evidence>
<dbReference type="PANTHER" id="PTHR16019">
    <property type="entry name" value="SYNAPSE-ASSOCIATED PROTEIN"/>
    <property type="match status" value="1"/>
</dbReference>
<dbReference type="InterPro" id="IPR035925">
    <property type="entry name" value="BSD_dom_sf"/>
</dbReference>
<name>A0A371DCA1_9APHY</name>
<dbReference type="GO" id="GO:0005737">
    <property type="term" value="C:cytoplasm"/>
    <property type="evidence" value="ECO:0007669"/>
    <property type="project" value="TreeGrafter"/>
</dbReference>
<proteinExistence type="predicted"/>
<feature type="compositionally biased region" description="Acidic residues" evidence="1">
    <location>
        <begin position="486"/>
        <end position="528"/>
    </location>
</feature>
<evidence type="ECO:0000313" key="3">
    <source>
        <dbReference type="EMBL" id="RDX50156.1"/>
    </source>
</evidence>
<dbReference type="InterPro" id="IPR005607">
    <property type="entry name" value="BSD_dom"/>
</dbReference>
<feature type="compositionally biased region" description="Polar residues" evidence="1">
    <location>
        <begin position="463"/>
        <end position="473"/>
    </location>
</feature>
<dbReference type="PANTHER" id="PTHR16019:SF5">
    <property type="entry name" value="BSD DOMAIN-CONTAINING PROTEIN 1"/>
    <property type="match status" value="1"/>
</dbReference>
<protein>
    <recommendedName>
        <fullName evidence="2">BSD domain-containing protein</fullName>
    </recommendedName>
</protein>
<dbReference type="Proteomes" id="UP000256964">
    <property type="component" value="Unassembled WGS sequence"/>
</dbReference>
<feature type="compositionally biased region" description="Polar residues" evidence="1">
    <location>
        <begin position="117"/>
        <end position="129"/>
    </location>
</feature>
<feature type="compositionally biased region" description="Low complexity" evidence="1">
    <location>
        <begin position="74"/>
        <end position="90"/>
    </location>
</feature>
<dbReference type="STRING" id="139420.A0A371DCA1"/>
<feature type="region of interest" description="Disordered" evidence="1">
    <location>
        <begin position="1"/>
        <end position="28"/>
    </location>
</feature>
<dbReference type="AlphaFoldDB" id="A0A371DCA1"/>
<feature type="region of interest" description="Disordered" evidence="1">
    <location>
        <begin position="395"/>
        <end position="528"/>
    </location>
</feature>
<dbReference type="EMBL" id="KZ857401">
    <property type="protein sequence ID" value="RDX50156.1"/>
    <property type="molecule type" value="Genomic_DNA"/>
</dbReference>
<dbReference type="Gene3D" id="1.10.3970.10">
    <property type="entry name" value="BSD domain"/>
    <property type="match status" value="1"/>
</dbReference>
<sequence length="528" mass="57455">MNFFDAYDAPGTVTPPSNPPQQSLNEEVTQVVGQLSRFWGGFRKQSQVAFETARKDLGDVVQQAQKELTKLTLEASPPAEASEPPASSTEQSDTIPSEAEKSASSPSTSNDPHDTPTSDNAAPETSASQPQTLFARLQSSLPPSLVNTVQTQLPESLKETLKHARVGSANLTALDFAQLRSTITTELHRVQGATEEYVHRSEEFLREAGEFLKDAVKVVPPEEGDSGYPGLIWDGTDVWMLPSVGAAESPAPGSSKGKGKERESSTGSGRPTVDTLRAVATRAESMLKQLRHDPAVIQVDPKDDESVREIYTNWLATEAASEDRGLGTTAWQNKVERALADPVDGSALKATLDTLVPEALTQEEFWTRYFFRVYQVEREEAHRRAIIQGTAAVNDEDFSWEDDDDDPTSPTTKIAPTQTSENAPPKQEASPALLSAPPSETKSRVSTPGHLSPRQSSEESYDVVSSQVSSNGAAETATLKPKKMDEEDGDGDDDDEEDEEEDEDEDEDEEGEGEEKEGDDNGEDSDWE</sequence>
<accession>A0A371DCA1</accession>
<reference evidence="3 4" key="1">
    <citation type="journal article" date="2018" name="Biotechnol. Biofuels">
        <title>Integrative visual omics of the white-rot fungus Polyporus brumalis exposes the biotechnological potential of its oxidative enzymes for delignifying raw plant biomass.</title>
        <authorList>
            <person name="Miyauchi S."/>
            <person name="Rancon A."/>
            <person name="Drula E."/>
            <person name="Hage H."/>
            <person name="Chaduli D."/>
            <person name="Favel A."/>
            <person name="Grisel S."/>
            <person name="Henrissat B."/>
            <person name="Herpoel-Gimbert I."/>
            <person name="Ruiz-Duenas F.J."/>
            <person name="Chevret D."/>
            <person name="Hainaut M."/>
            <person name="Lin J."/>
            <person name="Wang M."/>
            <person name="Pangilinan J."/>
            <person name="Lipzen A."/>
            <person name="Lesage-Meessen L."/>
            <person name="Navarro D."/>
            <person name="Riley R."/>
            <person name="Grigoriev I.V."/>
            <person name="Zhou S."/>
            <person name="Raouche S."/>
            <person name="Rosso M.N."/>
        </authorList>
    </citation>
    <scope>NUCLEOTIDE SEQUENCE [LARGE SCALE GENOMIC DNA]</scope>
    <source>
        <strain evidence="3 4">BRFM 1820</strain>
    </source>
</reference>
<dbReference type="PROSITE" id="PS50858">
    <property type="entry name" value="BSD"/>
    <property type="match status" value="1"/>
</dbReference>
<evidence type="ECO:0000313" key="4">
    <source>
        <dbReference type="Proteomes" id="UP000256964"/>
    </source>
</evidence>
<organism evidence="3 4">
    <name type="scientific">Lentinus brumalis</name>
    <dbReference type="NCBI Taxonomy" id="2498619"/>
    <lineage>
        <taxon>Eukaryota</taxon>
        <taxon>Fungi</taxon>
        <taxon>Dikarya</taxon>
        <taxon>Basidiomycota</taxon>
        <taxon>Agaricomycotina</taxon>
        <taxon>Agaricomycetes</taxon>
        <taxon>Polyporales</taxon>
        <taxon>Polyporaceae</taxon>
        <taxon>Lentinus</taxon>
    </lineage>
</organism>
<feature type="compositionally biased region" description="Acidic residues" evidence="1">
    <location>
        <begin position="395"/>
        <end position="407"/>
    </location>
</feature>
<feature type="region of interest" description="Disordered" evidence="1">
    <location>
        <begin position="244"/>
        <end position="275"/>
    </location>
</feature>
<feature type="compositionally biased region" description="Polar residues" evidence="1">
    <location>
        <begin position="412"/>
        <end position="422"/>
    </location>
</feature>
<dbReference type="Pfam" id="PF03909">
    <property type="entry name" value="BSD"/>
    <property type="match status" value="1"/>
</dbReference>
<feature type="domain" description="BSD" evidence="2">
    <location>
        <begin position="348"/>
        <end position="377"/>
    </location>
</feature>
<dbReference type="OrthoDB" id="73788at2759"/>